<comment type="caution">
    <text evidence="1">The sequence shown here is derived from an EMBL/GenBank/DDBJ whole genome shotgun (WGS) entry which is preliminary data.</text>
</comment>
<protein>
    <submittedName>
        <fullName evidence="1">Uncharacterized protein</fullName>
    </submittedName>
</protein>
<name>A0ABV5BUL8_9BACL</name>
<gene>
    <name evidence="1" type="ORF">ACE5LO_00940</name>
</gene>
<evidence type="ECO:0000313" key="2">
    <source>
        <dbReference type="Proteomes" id="UP001580430"/>
    </source>
</evidence>
<dbReference type="Proteomes" id="UP001580430">
    <property type="component" value="Unassembled WGS sequence"/>
</dbReference>
<organism evidence="1 2">
    <name type="scientific">Paenibacillus medicaginis</name>
    <dbReference type="NCBI Taxonomy" id="1470560"/>
    <lineage>
        <taxon>Bacteria</taxon>
        <taxon>Bacillati</taxon>
        <taxon>Bacillota</taxon>
        <taxon>Bacilli</taxon>
        <taxon>Bacillales</taxon>
        <taxon>Paenibacillaceae</taxon>
        <taxon>Paenibacillus</taxon>
    </lineage>
</organism>
<keyword evidence="2" id="KW-1185">Reference proteome</keyword>
<proteinExistence type="predicted"/>
<dbReference type="RefSeq" id="WP_375518199.1">
    <property type="nucleotide sequence ID" value="NZ_JBHIRY010000001.1"/>
</dbReference>
<dbReference type="EMBL" id="JBHIRY010000001">
    <property type="protein sequence ID" value="MFB5758947.1"/>
    <property type="molecule type" value="Genomic_DNA"/>
</dbReference>
<sequence length="120" mass="14555">MKNSLYEIEIGDEVVFEWYNYRLNNEIKYPLIITGADDNVLFIRESRFSKEHGYMVNFNEVRLSNSPFADKIRVMTERDIEEFIVERRKIIEEIESLNLYNLPLHKLREIHKEIKFVLKN</sequence>
<reference evidence="1 2" key="1">
    <citation type="submission" date="2024-09" db="EMBL/GenBank/DDBJ databases">
        <title>Paenibacillus zeirhizospherea sp. nov., isolated from surface of the maize (Zea mays) roots in a horticulture field, Hungary.</title>
        <authorList>
            <person name="Marton D."/>
            <person name="Farkas M."/>
            <person name="Bedics A."/>
            <person name="Toth E."/>
            <person name="Tancsics A."/>
            <person name="Boka K."/>
            <person name="Marati G."/>
            <person name="Kriszt B."/>
            <person name="Cserhati M."/>
        </authorList>
    </citation>
    <scope>NUCLEOTIDE SEQUENCE [LARGE SCALE GENOMIC DNA]</scope>
    <source>
        <strain evidence="1 2">JCM 18446</strain>
    </source>
</reference>
<accession>A0ABV5BUL8</accession>
<evidence type="ECO:0000313" key="1">
    <source>
        <dbReference type="EMBL" id="MFB5758947.1"/>
    </source>
</evidence>